<keyword evidence="3" id="KW-1185">Reference proteome</keyword>
<accession>A0A5S9R963</accession>
<gene>
    <name evidence="2" type="ORF">AELLOGFF_06350</name>
</gene>
<proteinExistence type="predicted"/>
<keyword evidence="1" id="KW-0812">Transmembrane</keyword>
<evidence type="ECO:0000313" key="2">
    <source>
        <dbReference type="EMBL" id="CAA0134457.1"/>
    </source>
</evidence>
<keyword evidence="1" id="KW-0472">Membrane</keyword>
<protein>
    <submittedName>
        <fullName evidence="2">Uncharacterized protein</fullName>
    </submittedName>
</protein>
<keyword evidence="1" id="KW-1133">Transmembrane helix</keyword>
<dbReference type="EMBL" id="CACSIP010000054">
    <property type="protein sequence ID" value="CAA0134457.1"/>
    <property type="molecule type" value="Genomic_DNA"/>
</dbReference>
<name>A0A5S9R963_MYCVN</name>
<organism evidence="2 3">
    <name type="scientific">Mycolicibacterium vanbaalenii</name>
    <name type="common">Mycobacterium vanbaalenii</name>
    <dbReference type="NCBI Taxonomy" id="110539"/>
    <lineage>
        <taxon>Bacteria</taxon>
        <taxon>Bacillati</taxon>
        <taxon>Actinomycetota</taxon>
        <taxon>Actinomycetes</taxon>
        <taxon>Mycobacteriales</taxon>
        <taxon>Mycobacteriaceae</taxon>
        <taxon>Mycolicibacterium</taxon>
    </lineage>
</organism>
<evidence type="ECO:0000256" key="1">
    <source>
        <dbReference type="SAM" id="Phobius"/>
    </source>
</evidence>
<dbReference type="AlphaFoldDB" id="A0A5S9R963"/>
<feature type="transmembrane region" description="Helical" evidence="1">
    <location>
        <begin position="49"/>
        <end position="71"/>
    </location>
</feature>
<evidence type="ECO:0000313" key="3">
    <source>
        <dbReference type="Proteomes" id="UP000430146"/>
    </source>
</evidence>
<reference evidence="2 3" key="1">
    <citation type="submission" date="2019-11" db="EMBL/GenBank/DDBJ databases">
        <authorList>
            <person name="Holert J."/>
        </authorList>
    </citation>
    <scope>NUCLEOTIDE SEQUENCE [LARGE SCALE GENOMIC DNA]</scope>
    <source>
        <strain evidence="2">BC8_1</strain>
    </source>
</reference>
<dbReference type="Proteomes" id="UP000430146">
    <property type="component" value="Unassembled WGS sequence"/>
</dbReference>
<sequence length="252" mass="28301">MRACWASSGNLSHACDRWLTKHPCTLEPINYHSAMGVNDVLTFADSHPWVATGAIAICGIIVTVTVTIAIYNKNKRSKIIDYFIMEQVAIPPPGITIDGLKVMFGDEKVDNPRVSMIMFANTGNTSILDTDYDVPIRVLHGAQVEVKYAVIVGGTTGCPDPVLSAEYIEIKPKLFNPGDFEVVQILYDGQAEFDYRCRFKDQTRSMQQLELTVRNAPSEFYKQMIEDIAEMPQPKKTIQVAMLKVRRTVFFE</sequence>